<dbReference type="RefSeq" id="WP_144257494.1">
    <property type="nucleotide sequence ID" value="NZ_VJZT01000020.1"/>
</dbReference>
<dbReference type="OrthoDB" id="1338067at2"/>
<dbReference type="AlphaFoldDB" id="A0A553DSC7"/>
<evidence type="ECO:0000313" key="1">
    <source>
        <dbReference type="EMBL" id="TRX35694.1"/>
    </source>
</evidence>
<sequence length="205" mass="23416">MDSLLKNDFTSFHQLPISNLNIRQDTILPYFELEDVNTVLTLSPTKDSGTAKYANPNNLEITIIDYDTFLTSLSHRFRQGKSRCDAIVYTQNKSYFLLNELKNRNIVDENAFEEVLSGAISQMLKTLKLMKSVPSIDVFINTFIQKRCCYCNKKSNNPSAMIDAPNAFNRLNILVPDGIEMMHIEINALGFQLFQYTGLQTIKLN</sequence>
<gene>
    <name evidence="1" type="ORF">FNW21_14595</name>
</gene>
<accession>A0A553DSC7</accession>
<reference evidence="1 2" key="1">
    <citation type="submission" date="2019-07" db="EMBL/GenBank/DDBJ databases">
        <title>Novel species of Flavobacterium.</title>
        <authorList>
            <person name="Liu Q."/>
            <person name="Xin Y.-H."/>
        </authorList>
    </citation>
    <scope>NUCLEOTIDE SEQUENCE [LARGE SCALE GENOMIC DNA]</scope>
    <source>
        <strain evidence="1 2">LB1R34</strain>
    </source>
</reference>
<proteinExistence type="predicted"/>
<comment type="caution">
    <text evidence="1">The sequence shown here is derived from an EMBL/GenBank/DDBJ whole genome shotgun (WGS) entry which is preliminary data.</text>
</comment>
<dbReference type="Proteomes" id="UP000316371">
    <property type="component" value="Unassembled WGS sequence"/>
</dbReference>
<organism evidence="1 2">
    <name type="scientific">Flavobacterium restrictum</name>
    <dbReference type="NCBI Taxonomy" id="2594428"/>
    <lineage>
        <taxon>Bacteria</taxon>
        <taxon>Pseudomonadati</taxon>
        <taxon>Bacteroidota</taxon>
        <taxon>Flavobacteriia</taxon>
        <taxon>Flavobacteriales</taxon>
        <taxon>Flavobacteriaceae</taxon>
        <taxon>Flavobacterium</taxon>
    </lineage>
</organism>
<dbReference type="EMBL" id="VJZT01000020">
    <property type="protein sequence ID" value="TRX35694.1"/>
    <property type="molecule type" value="Genomic_DNA"/>
</dbReference>
<evidence type="ECO:0000313" key="2">
    <source>
        <dbReference type="Proteomes" id="UP000316371"/>
    </source>
</evidence>
<name>A0A553DSC7_9FLAO</name>
<protein>
    <submittedName>
        <fullName evidence="1">Uncharacterized protein</fullName>
    </submittedName>
</protein>
<keyword evidence="2" id="KW-1185">Reference proteome</keyword>